<dbReference type="InterPro" id="IPR029058">
    <property type="entry name" value="AB_hydrolase_fold"/>
</dbReference>
<name>A0ABV7H0N9_9BURK</name>
<evidence type="ECO:0000313" key="4">
    <source>
        <dbReference type="EMBL" id="MFC3146020.1"/>
    </source>
</evidence>
<dbReference type="GO" id="GO:0016787">
    <property type="term" value="F:hydrolase activity"/>
    <property type="evidence" value="ECO:0007669"/>
    <property type="project" value="UniProtKB-KW"/>
</dbReference>
<dbReference type="Pfam" id="PF02230">
    <property type="entry name" value="Abhydrolase_2"/>
    <property type="match status" value="1"/>
</dbReference>
<organism evidence="4 5">
    <name type="scientific">Piscinibacterium candidicorallinum</name>
    <dbReference type="NCBI Taxonomy" id="1793872"/>
    <lineage>
        <taxon>Bacteria</taxon>
        <taxon>Pseudomonadati</taxon>
        <taxon>Pseudomonadota</taxon>
        <taxon>Betaproteobacteria</taxon>
        <taxon>Burkholderiales</taxon>
        <taxon>Piscinibacterium</taxon>
    </lineage>
</organism>
<gene>
    <name evidence="4" type="ORF">ACFOEN_00030</name>
</gene>
<sequence>MNLLERVELQTGPNPGASVIWLHGLGADGNDFVPIVPELDLTGCGDVRFVFPHAQTMPVTINGGYVMRAWYDILGMDLVRREDEAGIRKSAAQIEALIAHEVGRGIQTERIVLAGFSQGCAMTLFTGLRHAAPLAGLVCLSGYLPVADKTAAERSPANLRTPIFMAHGSQDPVVPQARAESSRELLSALGHEIEWYSYPMPHSVCGEEVEAISGFLQRVLKS</sequence>
<evidence type="ECO:0000313" key="5">
    <source>
        <dbReference type="Proteomes" id="UP001595556"/>
    </source>
</evidence>
<dbReference type="Gene3D" id="3.40.50.1820">
    <property type="entry name" value="alpha/beta hydrolase"/>
    <property type="match status" value="1"/>
</dbReference>
<dbReference type="InterPro" id="IPR050565">
    <property type="entry name" value="LYPA1-2/EST-like"/>
</dbReference>
<dbReference type="SUPFAM" id="SSF53474">
    <property type="entry name" value="alpha/beta-Hydrolases"/>
    <property type="match status" value="1"/>
</dbReference>
<proteinExistence type="inferred from homology"/>
<evidence type="ECO:0000256" key="2">
    <source>
        <dbReference type="ARBA" id="ARBA00022801"/>
    </source>
</evidence>
<comment type="caution">
    <text evidence="4">The sequence shown here is derived from an EMBL/GenBank/DDBJ whole genome shotgun (WGS) entry which is preliminary data.</text>
</comment>
<comment type="similarity">
    <text evidence="1">Belongs to the AB hydrolase superfamily. AB hydrolase 2 family.</text>
</comment>
<evidence type="ECO:0000256" key="1">
    <source>
        <dbReference type="ARBA" id="ARBA00006499"/>
    </source>
</evidence>
<dbReference type="RefSeq" id="WP_377300311.1">
    <property type="nucleotide sequence ID" value="NZ_CP180191.1"/>
</dbReference>
<dbReference type="EMBL" id="JBHRTI010000001">
    <property type="protein sequence ID" value="MFC3146020.1"/>
    <property type="molecule type" value="Genomic_DNA"/>
</dbReference>
<dbReference type="PANTHER" id="PTHR10655:SF17">
    <property type="entry name" value="LYSOPHOSPHOLIPASE-LIKE PROTEIN 1"/>
    <property type="match status" value="1"/>
</dbReference>
<reference evidence="5" key="1">
    <citation type="journal article" date="2019" name="Int. J. Syst. Evol. Microbiol.">
        <title>The Global Catalogue of Microorganisms (GCM) 10K type strain sequencing project: providing services to taxonomists for standard genome sequencing and annotation.</title>
        <authorList>
            <consortium name="The Broad Institute Genomics Platform"/>
            <consortium name="The Broad Institute Genome Sequencing Center for Infectious Disease"/>
            <person name="Wu L."/>
            <person name="Ma J."/>
        </authorList>
    </citation>
    <scope>NUCLEOTIDE SEQUENCE [LARGE SCALE GENOMIC DNA]</scope>
    <source>
        <strain evidence="5">KCTC 52168</strain>
    </source>
</reference>
<keyword evidence="2 4" id="KW-0378">Hydrolase</keyword>
<accession>A0ABV7H0N9</accession>
<keyword evidence="5" id="KW-1185">Reference proteome</keyword>
<dbReference type="InterPro" id="IPR003140">
    <property type="entry name" value="PLipase/COase/thioEstase"/>
</dbReference>
<evidence type="ECO:0000259" key="3">
    <source>
        <dbReference type="Pfam" id="PF02230"/>
    </source>
</evidence>
<protein>
    <submittedName>
        <fullName evidence="4">Alpha/beta hydrolase</fullName>
    </submittedName>
</protein>
<dbReference type="PANTHER" id="PTHR10655">
    <property type="entry name" value="LYSOPHOSPHOLIPASE-RELATED"/>
    <property type="match status" value="1"/>
</dbReference>
<dbReference type="Proteomes" id="UP001595556">
    <property type="component" value="Unassembled WGS sequence"/>
</dbReference>
<feature type="domain" description="Phospholipase/carboxylesterase/thioesterase" evidence="3">
    <location>
        <begin position="17"/>
        <end position="218"/>
    </location>
</feature>